<protein>
    <recommendedName>
        <fullName evidence="5">MARVEL domain-containing protein</fullName>
    </recommendedName>
</protein>
<organism evidence="3">
    <name type="scientific">Absidia glauca</name>
    <name type="common">Pin mould</name>
    <dbReference type="NCBI Taxonomy" id="4829"/>
    <lineage>
        <taxon>Eukaryota</taxon>
        <taxon>Fungi</taxon>
        <taxon>Fungi incertae sedis</taxon>
        <taxon>Mucoromycota</taxon>
        <taxon>Mucoromycotina</taxon>
        <taxon>Mucoromycetes</taxon>
        <taxon>Mucorales</taxon>
        <taxon>Cunninghamellaceae</taxon>
        <taxon>Absidia</taxon>
    </lineage>
</organism>
<keyword evidence="2" id="KW-1133">Transmembrane helix</keyword>
<keyword evidence="4" id="KW-1185">Reference proteome</keyword>
<accession>A0A168KJS6</accession>
<feature type="region of interest" description="Disordered" evidence="1">
    <location>
        <begin position="169"/>
        <end position="190"/>
    </location>
</feature>
<dbReference type="Proteomes" id="UP000078561">
    <property type="component" value="Unassembled WGS sequence"/>
</dbReference>
<evidence type="ECO:0000256" key="2">
    <source>
        <dbReference type="SAM" id="Phobius"/>
    </source>
</evidence>
<sequence>MGIGSALEAPFNVPDTMPWLSCAKTSSHLAQFVMTFLTACVVAPLIATENKYYVRFKCLGKFAMQPRANIVFATFYSLIWALCGIAMTAHANNPAHCTLDFKLQKQYGDDYAKAWINQCNLSKAGAAFAWLTCVTWAGGWICTMILFWNDKQLIQQSIRENKQSRCSELAEDPFESRDQGGMQSSQHAGSSCITPPPMLYHQQTMSSALDTPPHHL</sequence>
<feature type="transmembrane region" description="Helical" evidence="2">
    <location>
        <begin position="29"/>
        <end position="47"/>
    </location>
</feature>
<gene>
    <name evidence="3" type="primary">ABSGL_00072.1 scaffold 134</name>
</gene>
<keyword evidence="2" id="KW-0472">Membrane</keyword>
<evidence type="ECO:0000256" key="1">
    <source>
        <dbReference type="SAM" id="MobiDB-lite"/>
    </source>
</evidence>
<feature type="transmembrane region" description="Helical" evidence="2">
    <location>
        <begin position="127"/>
        <end position="149"/>
    </location>
</feature>
<feature type="compositionally biased region" description="Polar residues" evidence="1">
    <location>
        <begin position="181"/>
        <end position="190"/>
    </location>
</feature>
<reference evidence="3" key="1">
    <citation type="submission" date="2016-04" db="EMBL/GenBank/DDBJ databases">
        <authorList>
            <person name="Evans L.H."/>
            <person name="Alamgir A."/>
            <person name="Owens N."/>
            <person name="Weber N.D."/>
            <person name="Virtaneva K."/>
            <person name="Barbian K."/>
            <person name="Babar A."/>
            <person name="Rosenke K."/>
        </authorList>
    </citation>
    <scope>NUCLEOTIDE SEQUENCE [LARGE SCALE GENOMIC DNA]</scope>
    <source>
        <strain evidence="3">CBS 101.48</strain>
    </source>
</reference>
<dbReference type="EMBL" id="LT549935">
    <property type="protein sequence ID" value="SAL94786.1"/>
    <property type="molecule type" value="Genomic_DNA"/>
</dbReference>
<dbReference type="InParanoid" id="A0A168KJS6"/>
<feature type="transmembrane region" description="Helical" evidence="2">
    <location>
        <begin position="68"/>
        <end position="89"/>
    </location>
</feature>
<dbReference type="STRING" id="4829.A0A168KJS6"/>
<evidence type="ECO:0000313" key="4">
    <source>
        <dbReference type="Proteomes" id="UP000078561"/>
    </source>
</evidence>
<evidence type="ECO:0000313" key="3">
    <source>
        <dbReference type="EMBL" id="SAL94786.1"/>
    </source>
</evidence>
<dbReference type="OrthoDB" id="2218151at2759"/>
<proteinExistence type="predicted"/>
<keyword evidence="2" id="KW-0812">Transmembrane</keyword>
<name>A0A168KJS6_ABSGL</name>
<evidence type="ECO:0008006" key="5">
    <source>
        <dbReference type="Google" id="ProtNLM"/>
    </source>
</evidence>
<dbReference type="AlphaFoldDB" id="A0A168KJS6"/>